<evidence type="ECO:0000313" key="8">
    <source>
        <dbReference type="Proteomes" id="UP000649604"/>
    </source>
</evidence>
<dbReference type="InterPro" id="IPR007016">
    <property type="entry name" value="O-antigen_ligase-rel_domated"/>
</dbReference>
<name>A0A9D5JW14_9BACT</name>
<feature type="domain" description="O-antigen ligase-related" evidence="6">
    <location>
        <begin position="295"/>
        <end position="434"/>
    </location>
</feature>
<feature type="transmembrane region" description="Helical" evidence="5">
    <location>
        <begin position="110"/>
        <end position="130"/>
    </location>
</feature>
<feature type="transmembrane region" description="Helical" evidence="5">
    <location>
        <begin position="290"/>
        <end position="309"/>
    </location>
</feature>
<feature type="transmembrane region" description="Helical" evidence="5">
    <location>
        <begin position="167"/>
        <end position="186"/>
    </location>
</feature>
<keyword evidence="2 5" id="KW-0812">Transmembrane</keyword>
<proteinExistence type="predicted"/>
<dbReference type="InterPro" id="IPR051533">
    <property type="entry name" value="WaaL-like"/>
</dbReference>
<feature type="transmembrane region" description="Helical" evidence="5">
    <location>
        <begin position="142"/>
        <end position="161"/>
    </location>
</feature>
<evidence type="ECO:0000256" key="4">
    <source>
        <dbReference type="ARBA" id="ARBA00023136"/>
    </source>
</evidence>
<dbReference type="Pfam" id="PF04932">
    <property type="entry name" value="Wzy_C"/>
    <property type="match status" value="1"/>
</dbReference>
<reference evidence="7" key="1">
    <citation type="submission" date="2019-11" db="EMBL/GenBank/DDBJ databases">
        <title>Microbial mats filling the niche in hypersaline microbial mats.</title>
        <authorList>
            <person name="Wong H.L."/>
            <person name="Macleod F.I."/>
            <person name="White R.A. III"/>
            <person name="Burns B.P."/>
        </authorList>
    </citation>
    <scope>NUCLEOTIDE SEQUENCE</scope>
    <source>
        <strain evidence="7">Rbin_158</strain>
    </source>
</reference>
<dbReference type="Proteomes" id="UP000649604">
    <property type="component" value="Unassembled WGS sequence"/>
</dbReference>
<feature type="transmembrane region" description="Helical" evidence="5">
    <location>
        <begin position="422"/>
        <end position="447"/>
    </location>
</feature>
<feature type="transmembrane region" description="Helical" evidence="5">
    <location>
        <begin position="459"/>
        <end position="477"/>
    </location>
</feature>
<feature type="transmembrane region" description="Helical" evidence="5">
    <location>
        <begin position="16"/>
        <end position="33"/>
    </location>
</feature>
<keyword evidence="4 5" id="KW-0472">Membrane</keyword>
<evidence type="ECO:0000256" key="2">
    <source>
        <dbReference type="ARBA" id="ARBA00022692"/>
    </source>
</evidence>
<feature type="transmembrane region" description="Helical" evidence="5">
    <location>
        <begin position="79"/>
        <end position="98"/>
    </location>
</feature>
<dbReference type="AlphaFoldDB" id="A0A9D5JW14"/>
<evidence type="ECO:0000313" key="7">
    <source>
        <dbReference type="EMBL" id="MBD3325329.1"/>
    </source>
</evidence>
<comment type="subcellular location">
    <subcellularLocation>
        <location evidence="1">Membrane</location>
        <topology evidence="1">Multi-pass membrane protein</topology>
    </subcellularLocation>
</comment>
<protein>
    <recommendedName>
        <fullName evidence="6">O-antigen ligase-related domain-containing protein</fullName>
    </recommendedName>
</protein>
<feature type="transmembrane region" description="Helical" evidence="5">
    <location>
        <begin position="264"/>
        <end position="283"/>
    </location>
</feature>
<feature type="transmembrane region" description="Helical" evidence="5">
    <location>
        <begin position="386"/>
        <end position="410"/>
    </location>
</feature>
<evidence type="ECO:0000256" key="3">
    <source>
        <dbReference type="ARBA" id="ARBA00022989"/>
    </source>
</evidence>
<accession>A0A9D5JW14</accession>
<sequence>MNLLSLQSAHASPSKVLQFGTIAILSIVIGLVSALYSPLVAGIGASLFTIAAVALYVHSVAQYQQHLVVTTAVSIDTGVSSRLLFFLLSLSLFLSITIPKSGRMIRNIPITTANIVILLTLMLWVLRLFFSEGSIFRLPVSTSLFAFILYGIAAVLIGFVNDNSPKFIIIDFVAFIGFIPVYFLVCTVLRTPRQLQKVVWLIILSLILVCTYGMLQKQIGFKQVAVPGITEQYDLILYSQFGGRWNIIAGGLQKVYSTFQNGNIFGHHLATFLPFFGGFFLGLRTPRKKLFFFGVFLFCCYILILTYSRGALVGTISGFMVLAVISKTIRLKAFIGIVVVFFLLLGLLWFYADQAGMERYDVRKIAVDPNSFSAGRLQRAQEVLKGFAALPLFSKVFGLGFGGTLSTPYWDYDYVDNLYLTLLYKMGVVGIGILAWVIGHLLRTLLLFRTKIDDFRYQALIHGGIAGLVASLVHNLADTLWLFPPLAANFWFLAGISIAVGAIATQNAQQEKSAAQQTGRQRVR</sequence>
<gene>
    <name evidence="7" type="ORF">GF339_12135</name>
</gene>
<keyword evidence="3 5" id="KW-1133">Transmembrane helix</keyword>
<evidence type="ECO:0000259" key="6">
    <source>
        <dbReference type="Pfam" id="PF04932"/>
    </source>
</evidence>
<dbReference type="EMBL" id="WJJP01000394">
    <property type="protein sequence ID" value="MBD3325329.1"/>
    <property type="molecule type" value="Genomic_DNA"/>
</dbReference>
<dbReference type="GO" id="GO:0016020">
    <property type="term" value="C:membrane"/>
    <property type="evidence" value="ECO:0007669"/>
    <property type="project" value="UniProtKB-SubCell"/>
</dbReference>
<comment type="caution">
    <text evidence="7">The sequence shown here is derived from an EMBL/GenBank/DDBJ whole genome shotgun (WGS) entry which is preliminary data.</text>
</comment>
<dbReference type="PANTHER" id="PTHR37422:SF13">
    <property type="entry name" value="LIPOPOLYSACCHARIDE BIOSYNTHESIS PROTEIN PA4999-RELATED"/>
    <property type="match status" value="1"/>
</dbReference>
<feature type="transmembrane region" description="Helical" evidence="5">
    <location>
        <begin position="39"/>
        <end position="58"/>
    </location>
</feature>
<feature type="transmembrane region" description="Helical" evidence="5">
    <location>
        <begin position="483"/>
        <end position="504"/>
    </location>
</feature>
<feature type="transmembrane region" description="Helical" evidence="5">
    <location>
        <begin position="198"/>
        <end position="215"/>
    </location>
</feature>
<organism evidence="7 8">
    <name type="scientific">candidate division KSB3 bacterium</name>
    <dbReference type="NCBI Taxonomy" id="2044937"/>
    <lineage>
        <taxon>Bacteria</taxon>
        <taxon>candidate division KSB3</taxon>
    </lineage>
</organism>
<evidence type="ECO:0000256" key="5">
    <source>
        <dbReference type="SAM" id="Phobius"/>
    </source>
</evidence>
<feature type="transmembrane region" description="Helical" evidence="5">
    <location>
        <begin position="329"/>
        <end position="351"/>
    </location>
</feature>
<evidence type="ECO:0000256" key="1">
    <source>
        <dbReference type="ARBA" id="ARBA00004141"/>
    </source>
</evidence>
<dbReference type="PANTHER" id="PTHR37422">
    <property type="entry name" value="TEICHURONIC ACID BIOSYNTHESIS PROTEIN TUAE"/>
    <property type="match status" value="1"/>
</dbReference>